<keyword evidence="1" id="KW-0812">Transmembrane</keyword>
<evidence type="ECO:0000313" key="2">
    <source>
        <dbReference type="EMBL" id="TDE09716.1"/>
    </source>
</evidence>
<gene>
    <name evidence="2" type="ORF">E1269_13940</name>
</gene>
<accession>A0A4R5D8C5</accession>
<proteinExistence type="predicted"/>
<dbReference type="InParanoid" id="A0A4R5D8C5"/>
<dbReference type="EMBL" id="SMKZ01000017">
    <property type="protein sequence ID" value="TDE09716.1"/>
    <property type="molecule type" value="Genomic_DNA"/>
</dbReference>
<keyword evidence="1" id="KW-0472">Membrane</keyword>
<name>A0A4R5D8C5_9ACTN</name>
<evidence type="ECO:0000313" key="3">
    <source>
        <dbReference type="Proteomes" id="UP000294739"/>
    </source>
</evidence>
<sequence>MFRTTSTSRHAAHSRRPLTRLATAGLATHVFFELAAGVGMPLASVLGPVPAAGLWAACTKAVRQAAGTRPASSDAAFATLNGAGLAAVIAHLTSWPRQRTPIGLPWLRDCEGLGPELMRFYNPILYVSGIAALAAILQENRSAPRHVPLLCLGLVPVIAAAQHREHRRLMKVAREHPRWWNRRLQHNGQLPTQ</sequence>
<evidence type="ECO:0000256" key="1">
    <source>
        <dbReference type="SAM" id="Phobius"/>
    </source>
</evidence>
<dbReference type="Proteomes" id="UP000294739">
    <property type="component" value="Unassembled WGS sequence"/>
</dbReference>
<dbReference type="AlphaFoldDB" id="A0A4R5D8C5"/>
<keyword evidence="3" id="KW-1185">Reference proteome</keyword>
<keyword evidence="1" id="KW-1133">Transmembrane helix</keyword>
<comment type="caution">
    <text evidence="2">The sequence shown here is derived from an EMBL/GenBank/DDBJ whole genome shotgun (WGS) entry which is preliminary data.</text>
</comment>
<dbReference type="OrthoDB" id="4729277at2"/>
<feature type="transmembrane region" description="Helical" evidence="1">
    <location>
        <begin position="21"/>
        <end position="43"/>
    </location>
</feature>
<reference evidence="2 3" key="1">
    <citation type="submission" date="2019-03" db="EMBL/GenBank/DDBJ databases">
        <title>Draft genome sequences of novel Actinobacteria.</title>
        <authorList>
            <person name="Sahin N."/>
            <person name="Ay H."/>
            <person name="Saygin H."/>
        </authorList>
    </citation>
    <scope>NUCLEOTIDE SEQUENCE [LARGE SCALE GENOMIC DNA]</scope>
    <source>
        <strain evidence="2 3">5K138</strain>
    </source>
</reference>
<organism evidence="2 3">
    <name type="scientific">Jiangella asiatica</name>
    <dbReference type="NCBI Taxonomy" id="2530372"/>
    <lineage>
        <taxon>Bacteria</taxon>
        <taxon>Bacillati</taxon>
        <taxon>Actinomycetota</taxon>
        <taxon>Actinomycetes</taxon>
        <taxon>Jiangellales</taxon>
        <taxon>Jiangellaceae</taxon>
        <taxon>Jiangella</taxon>
    </lineage>
</organism>
<dbReference type="RefSeq" id="WP_131895430.1">
    <property type="nucleotide sequence ID" value="NZ_SMKZ01000017.1"/>
</dbReference>
<protein>
    <submittedName>
        <fullName evidence="2">Uncharacterized protein</fullName>
    </submittedName>
</protein>